<proteinExistence type="predicted"/>
<organism evidence="1 2">
    <name type="scientific">Pandoravirus celtis</name>
    <dbReference type="NCBI Taxonomy" id="2568002"/>
    <lineage>
        <taxon>Viruses</taxon>
        <taxon>Pandoravirus</taxon>
    </lineage>
</organism>
<reference evidence="1" key="1">
    <citation type="journal article" date="2019" name="Front. Microbiol.">
        <title>Pandoravirus Celtis Illustrates the Microevolution Processes at Work in the Giant Pandoraviridae Genomes.</title>
        <authorList>
            <person name="Legendre M."/>
            <person name="Alempic J.M."/>
            <person name="Philippe N."/>
            <person name="Lartigue A."/>
            <person name="Jeudy S."/>
            <person name="Poirot O."/>
            <person name="Ta N.T."/>
            <person name="Nin S."/>
            <person name="Coute Y."/>
            <person name="Abergel C."/>
            <person name="Claverie J.M."/>
        </authorList>
    </citation>
    <scope>NUCLEOTIDE SEQUENCE</scope>
</reference>
<sequence>MERNHYPDGLPIEIVDLLLNGSATDGRPFLPRQWRFSAAMVCRAWHSCVRSPSPSAADAILGAATPAARLFDDLWVTGRLACVSAFSDGLASDHLTLDKALTWLRDAGASIEVVCATLLASGCADAVAHATSHILPHVGGDVINQQAWPWFLEKDSESALTPRALRTHQCFYPCQIPPEQPSAICVHTGPAVTRVVCRAGRIGGLTVALSLCAPGDWSTFFDCWIDDAARRDHADVLIDLLRRAKCPKGAGLKDTAWRSAVTGAWGAAGEHAAMKSLTSLHAFNASLPREDQTEMRWLWVERAVFADAVCVLDWWERTCMIPPSPQRLDNWLVRALACGATASADWLAVRLGACDMRALAAQFACCIGDGGAERWADSIAWLERHLPIDTVLATVASAFFAHHSIWMHKVAPIVERWPVAGLDALGMYIVRAARAALSMGYWRLVDRLVAAVDRAVISGARPPTLDLWMAATRLLGEAISIHGPVQMRAEHVERVRSALALVCALAHRTRPLDGWATCDGLTDAERQVPPLGDVTPDAWARWCLIRPLDPSPRVIARFARHNGNDDNNGTYRLLLLLDLLEPWGYHGAARRDLQTLAAGVK</sequence>
<name>A0A4D6EIQ3_9VIRU</name>
<dbReference type="EMBL" id="MK174290">
    <property type="protein sequence ID" value="QBZ81645.1"/>
    <property type="molecule type" value="Genomic_DNA"/>
</dbReference>
<protein>
    <recommendedName>
        <fullName evidence="3">F-box incomplete domain containing protein</fullName>
    </recommendedName>
</protein>
<gene>
    <name evidence="1" type="ORF">pclt_cds_1061</name>
</gene>
<dbReference type="Proteomes" id="UP001237152">
    <property type="component" value="Segment"/>
</dbReference>
<evidence type="ECO:0000313" key="1">
    <source>
        <dbReference type="EMBL" id="QBZ81645.1"/>
    </source>
</evidence>
<evidence type="ECO:0000313" key="2">
    <source>
        <dbReference type="Proteomes" id="UP001237152"/>
    </source>
</evidence>
<accession>A0A4D6EIQ3</accession>
<evidence type="ECO:0008006" key="3">
    <source>
        <dbReference type="Google" id="ProtNLM"/>
    </source>
</evidence>